<feature type="compositionally biased region" description="Low complexity" evidence="1">
    <location>
        <begin position="347"/>
        <end position="359"/>
    </location>
</feature>
<dbReference type="AlphaFoldDB" id="A0A061ITR8"/>
<organism evidence="2 3">
    <name type="scientific">Trypanosoma rangeli SC58</name>
    <dbReference type="NCBI Taxonomy" id="429131"/>
    <lineage>
        <taxon>Eukaryota</taxon>
        <taxon>Discoba</taxon>
        <taxon>Euglenozoa</taxon>
        <taxon>Kinetoplastea</taxon>
        <taxon>Metakinetoplastina</taxon>
        <taxon>Trypanosomatida</taxon>
        <taxon>Trypanosomatidae</taxon>
        <taxon>Trypanosoma</taxon>
        <taxon>Herpetosoma</taxon>
    </lineage>
</organism>
<name>A0A061ITR8_TRYRA</name>
<dbReference type="VEuPathDB" id="TriTrypDB:TRSC58_07174"/>
<dbReference type="EMBL" id="AUPL01007174">
    <property type="protein sequence ID" value="ESL05196.1"/>
    <property type="molecule type" value="Genomic_DNA"/>
</dbReference>
<reference evidence="2 3" key="1">
    <citation type="submission" date="2013-07" db="EMBL/GenBank/DDBJ databases">
        <authorList>
            <person name="Stoco P.H."/>
            <person name="Wagner G."/>
            <person name="Gerber A."/>
            <person name="Zaha A."/>
            <person name="Thompson C."/>
            <person name="Bartholomeu D.C."/>
            <person name="Luckemeyer D.D."/>
            <person name="Bahia D."/>
            <person name="Loreto E."/>
            <person name="Prestes E.B."/>
            <person name="Lima F.M."/>
            <person name="Rodrigues-Luiz G."/>
            <person name="Vallejo G.A."/>
            <person name="Filho J.F."/>
            <person name="Monteiro K.M."/>
            <person name="Tyler K.M."/>
            <person name="de Almeida L.G."/>
            <person name="Ortiz M.F."/>
            <person name="Siervo M.A."/>
            <person name="de Moraes M.H."/>
            <person name="Cunha O.L."/>
            <person name="Mendonca-Neto R."/>
            <person name="Silva R."/>
            <person name="Teixeira S.M."/>
            <person name="Murta S.M."/>
            <person name="Sincero T.C."/>
            <person name="Mendes T.A."/>
            <person name="Urmenyi T.P."/>
            <person name="Silva V.G."/>
            <person name="da Rocha W.D."/>
            <person name="Andersson B."/>
            <person name="Romanha A.J."/>
            <person name="Steindel M."/>
            <person name="de Vasconcelos A.T."/>
            <person name="Grisard E.C."/>
        </authorList>
    </citation>
    <scope>NUCLEOTIDE SEQUENCE [LARGE SCALE GENOMIC DNA]</scope>
    <source>
        <strain evidence="2 3">SC58</strain>
    </source>
</reference>
<feature type="region of interest" description="Disordered" evidence="1">
    <location>
        <begin position="393"/>
        <end position="415"/>
    </location>
</feature>
<feature type="compositionally biased region" description="Polar residues" evidence="1">
    <location>
        <begin position="394"/>
        <end position="410"/>
    </location>
</feature>
<protein>
    <submittedName>
        <fullName evidence="2">Uncharacterized protein</fullName>
    </submittedName>
</protein>
<feature type="compositionally biased region" description="Polar residues" evidence="1">
    <location>
        <begin position="360"/>
        <end position="370"/>
    </location>
</feature>
<feature type="region of interest" description="Disordered" evidence="1">
    <location>
        <begin position="346"/>
        <end position="375"/>
    </location>
</feature>
<keyword evidence="3" id="KW-1185">Reference proteome</keyword>
<evidence type="ECO:0000313" key="3">
    <source>
        <dbReference type="Proteomes" id="UP000031737"/>
    </source>
</evidence>
<accession>A0A061ITR8</accession>
<gene>
    <name evidence="2" type="ORF">TRSC58_07174</name>
</gene>
<proteinExistence type="predicted"/>
<sequence length="616" mass="66740">MVFPETFGGDPIVIDEHCAIAFVPQTRGYFLAVACNTSQRRVKVRMDLTLSTRYCVFLPVVGAVHVGPMMVEATIAPYRVRNVGLVGPEKGALPMSLEQLLVCLNYDVHVFIEEETGVMLPATKWKKGTKATFTDPLPCTLLPATLAGAWPSWLSHLRVHDFTVCKRDVTLAAQGEEDGQADKVLVQVDEIAGGSAYLLSSVNKGRTPRRVLHKYSREGKGAPSICFVPMDGRECEDATTITGYVPGGGDVALGWVIRLDAETSPSCDLLLSLRAWTATACNPTSTDVMHPQGGKDDTPIKPTPITGTTSVSTRAFLHSQRGFGSRAAKGGVSLDFSPLAFLGHGTVESSSPVESLPPSTNARPSTTATDNAKPATDAVTLMSPQEIDDRKGLTRQQISRQGSMSGNAVQTPERREMGGLPAVHEREEASEDNNGAENEPHLGTEHGDCTCALEGHCVLHLKRGKRQDYSEIKTQTETEIERSTVSLGKAHTCRERAAGAEEEETASTATTCVRHALQHLDCEEALERIFIETAEATAWKVCLLEWQQPLCIICANPISSRTLFVAGPSTGEKVHFMCYAKSRQSPQQQTQRYFNDATHCSPDVLTGRGHSAESLL</sequence>
<comment type="caution">
    <text evidence="2">The sequence shown here is derived from an EMBL/GenBank/DDBJ whole genome shotgun (WGS) entry which is preliminary data.</text>
</comment>
<dbReference type="Proteomes" id="UP000031737">
    <property type="component" value="Unassembled WGS sequence"/>
</dbReference>
<dbReference type="OrthoDB" id="240474at2759"/>
<evidence type="ECO:0000256" key="1">
    <source>
        <dbReference type="SAM" id="MobiDB-lite"/>
    </source>
</evidence>
<feature type="region of interest" description="Disordered" evidence="1">
    <location>
        <begin position="286"/>
        <end position="308"/>
    </location>
</feature>
<evidence type="ECO:0000313" key="2">
    <source>
        <dbReference type="EMBL" id="ESL05196.1"/>
    </source>
</evidence>